<gene>
    <name evidence="6" type="ORF">CQW49_04955</name>
</gene>
<evidence type="ECO:0000313" key="6">
    <source>
        <dbReference type="EMBL" id="ATQ67313.1"/>
    </source>
</evidence>
<dbReference type="Gene3D" id="1.20.120.1630">
    <property type="match status" value="1"/>
</dbReference>
<keyword evidence="6" id="KW-0489">Methyltransferase</keyword>
<keyword evidence="2 5" id="KW-0812">Transmembrane</keyword>
<keyword evidence="7" id="KW-1185">Reference proteome</keyword>
<dbReference type="GO" id="GO:0032259">
    <property type="term" value="P:methylation"/>
    <property type="evidence" value="ECO:0007669"/>
    <property type="project" value="UniProtKB-KW"/>
</dbReference>
<dbReference type="STRING" id="595536.GCA_000178815_04168"/>
<accession>A0A2D2CX75</accession>
<dbReference type="EMBL" id="CP023737">
    <property type="protein sequence ID" value="ATQ67313.1"/>
    <property type="molecule type" value="Genomic_DNA"/>
</dbReference>
<comment type="subcellular location">
    <subcellularLocation>
        <location evidence="1">Endomembrane system</location>
        <topology evidence="1">Multi-pass membrane protein</topology>
    </subcellularLocation>
</comment>
<feature type="transmembrane region" description="Helical" evidence="5">
    <location>
        <begin position="101"/>
        <end position="127"/>
    </location>
</feature>
<sequence>MTADDTGTAPPSRIPWPPLLLVGAIGGGALVDSLLPGPTSWPDWARTLGVLLIVLAFSIDVWCVRLMWRRGTTVRPDRAVSSLVTNGPFRFSRNPIYVGNVALVAGLGLVLAAPAILLLAPVMAVALKRLAIEPEERHLARRFGRDYEAYVARTRRWL</sequence>
<dbReference type="GO" id="GO:0008168">
    <property type="term" value="F:methyltransferase activity"/>
    <property type="evidence" value="ECO:0007669"/>
    <property type="project" value="UniProtKB-KW"/>
</dbReference>
<dbReference type="InterPro" id="IPR007318">
    <property type="entry name" value="Phopholipid_MeTrfase"/>
</dbReference>
<evidence type="ECO:0000313" key="7">
    <source>
        <dbReference type="Proteomes" id="UP000230709"/>
    </source>
</evidence>
<protein>
    <submittedName>
        <fullName evidence="6">Isoprenylcysteine carboxylmethyltransferase family protein</fullName>
    </submittedName>
</protein>
<evidence type="ECO:0000256" key="4">
    <source>
        <dbReference type="ARBA" id="ARBA00023136"/>
    </source>
</evidence>
<evidence type="ECO:0000256" key="2">
    <source>
        <dbReference type="ARBA" id="ARBA00022692"/>
    </source>
</evidence>
<evidence type="ECO:0000256" key="3">
    <source>
        <dbReference type="ARBA" id="ARBA00022989"/>
    </source>
</evidence>
<dbReference type="Pfam" id="PF04191">
    <property type="entry name" value="PEMT"/>
    <property type="match status" value="1"/>
</dbReference>
<proteinExistence type="predicted"/>
<dbReference type="PANTHER" id="PTHR12714:SF24">
    <property type="entry name" value="SLR1182 PROTEIN"/>
    <property type="match status" value="1"/>
</dbReference>
<feature type="transmembrane region" description="Helical" evidence="5">
    <location>
        <begin position="47"/>
        <end position="68"/>
    </location>
</feature>
<dbReference type="Proteomes" id="UP000230709">
    <property type="component" value="Chromosome"/>
</dbReference>
<evidence type="ECO:0000256" key="5">
    <source>
        <dbReference type="SAM" id="Phobius"/>
    </source>
</evidence>
<keyword evidence="4 5" id="KW-0472">Membrane</keyword>
<dbReference type="KEGG" id="mtw:CQW49_04955"/>
<keyword evidence="6" id="KW-0808">Transferase</keyword>
<organism evidence="6 7">
    <name type="scientific">Methylosinus trichosporium (strain ATCC 35070 / NCIMB 11131 / UNIQEM 75 / OB3b)</name>
    <dbReference type="NCBI Taxonomy" id="595536"/>
    <lineage>
        <taxon>Bacteria</taxon>
        <taxon>Pseudomonadati</taxon>
        <taxon>Pseudomonadota</taxon>
        <taxon>Alphaproteobacteria</taxon>
        <taxon>Hyphomicrobiales</taxon>
        <taxon>Methylocystaceae</taxon>
        <taxon>Methylosinus</taxon>
    </lineage>
</organism>
<dbReference type="RefSeq" id="WP_003610661.1">
    <property type="nucleotide sequence ID" value="NZ_ADVE02000001.1"/>
</dbReference>
<name>A0A2D2CX75_METT3</name>
<dbReference type="GO" id="GO:0012505">
    <property type="term" value="C:endomembrane system"/>
    <property type="evidence" value="ECO:0007669"/>
    <property type="project" value="UniProtKB-SubCell"/>
</dbReference>
<keyword evidence="3 5" id="KW-1133">Transmembrane helix</keyword>
<dbReference type="AlphaFoldDB" id="A0A2D2CX75"/>
<feature type="transmembrane region" description="Helical" evidence="5">
    <location>
        <begin position="16"/>
        <end position="35"/>
    </location>
</feature>
<evidence type="ECO:0000256" key="1">
    <source>
        <dbReference type="ARBA" id="ARBA00004127"/>
    </source>
</evidence>
<reference evidence="7" key="1">
    <citation type="submission" date="2017-10" db="EMBL/GenBank/DDBJ databases">
        <title>Completed PacBio SMRT sequence of Methylosinus trichosporium OB3b reveals presence of a third large plasmid.</title>
        <authorList>
            <person name="Charles T.C."/>
            <person name="Lynch M.D.J."/>
            <person name="Heil J.R."/>
            <person name="Cheng J."/>
        </authorList>
    </citation>
    <scope>NUCLEOTIDE SEQUENCE [LARGE SCALE GENOMIC DNA]</scope>
    <source>
        <strain evidence="7">OB3b</strain>
    </source>
</reference>
<dbReference type="PANTHER" id="PTHR12714">
    <property type="entry name" value="PROTEIN-S ISOPRENYLCYSTEINE O-METHYLTRANSFERASE"/>
    <property type="match status" value="1"/>
</dbReference>